<reference evidence="1 2" key="1">
    <citation type="journal article" date="2023" name="Arcadia Sci">
        <title>De novo assembly of a long-read Amblyomma americanum tick genome.</title>
        <authorList>
            <person name="Chou S."/>
            <person name="Poskanzer K.E."/>
            <person name="Rollins M."/>
            <person name="Thuy-Boun P.S."/>
        </authorList>
    </citation>
    <scope>NUCLEOTIDE SEQUENCE [LARGE SCALE GENOMIC DNA]</scope>
    <source>
        <strain evidence="1">F_SG_1</strain>
        <tissue evidence="1">Salivary glands</tissue>
    </source>
</reference>
<name>A0AAQ4DB74_AMBAM</name>
<organism evidence="1 2">
    <name type="scientific">Amblyomma americanum</name>
    <name type="common">Lone star tick</name>
    <dbReference type="NCBI Taxonomy" id="6943"/>
    <lineage>
        <taxon>Eukaryota</taxon>
        <taxon>Metazoa</taxon>
        <taxon>Ecdysozoa</taxon>
        <taxon>Arthropoda</taxon>
        <taxon>Chelicerata</taxon>
        <taxon>Arachnida</taxon>
        <taxon>Acari</taxon>
        <taxon>Parasitiformes</taxon>
        <taxon>Ixodida</taxon>
        <taxon>Ixodoidea</taxon>
        <taxon>Ixodidae</taxon>
        <taxon>Amblyomminae</taxon>
        <taxon>Amblyomma</taxon>
    </lineage>
</organism>
<gene>
    <name evidence="1" type="ORF">V5799_002653</name>
</gene>
<proteinExistence type="predicted"/>
<dbReference type="EMBL" id="JARKHS020032692">
    <property type="protein sequence ID" value="KAK8759714.1"/>
    <property type="molecule type" value="Genomic_DNA"/>
</dbReference>
<dbReference type="Proteomes" id="UP001321473">
    <property type="component" value="Unassembled WGS sequence"/>
</dbReference>
<sequence length="116" mass="12566">MARAFAGAGLGIVVNETGAVVREMRRVASRHLAHKGASKHPGFSRSVIVEALLGTWVDVGLDQRAEKAVLQFLPEASREARPGALSRRRQGRHVLPRRLCESVYTSPCRPSSPLSG</sequence>
<evidence type="ECO:0000313" key="1">
    <source>
        <dbReference type="EMBL" id="KAK8759714.1"/>
    </source>
</evidence>
<accession>A0AAQ4DB74</accession>
<protein>
    <submittedName>
        <fullName evidence="1">Uncharacterized protein</fullName>
    </submittedName>
</protein>
<keyword evidence="2" id="KW-1185">Reference proteome</keyword>
<evidence type="ECO:0000313" key="2">
    <source>
        <dbReference type="Proteomes" id="UP001321473"/>
    </source>
</evidence>
<dbReference type="AlphaFoldDB" id="A0AAQ4DB74"/>
<comment type="caution">
    <text evidence="1">The sequence shown here is derived from an EMBL/GenBank/DDBJ whole genome shotgun (WGS) entry which is preliminary data.</text>
</comment>